<organism evidence="6 7">
    <name type="scientific">Hemibagrus wyckioides</name>
    <dbReference type="NCBI Taxonomy" id="337641"/>
    <lineage>
        <taxon>Eukaryota</taxon>
        <taxon>Metazoa</taxon>
        <taxon>Chordata</taxon>
        <taxon>Craniata</taxon>
        <taxon>Vertebrata</taxon>
        <taxon>Euteleostomi</taxon>
        <taxon>Actinopterygii</taxon>
        <taxon>Neopterygii</taxon>
        <taxon>Teleostei</taxon>
        <taxon>Ostariophysi</taxon>
        <taxon>Siluriformes</taxon>
        <taxon>Bagridae</taxon>
        <taxon>Hemibagrus</taxon>
    </lineage>
</organism>
<dbReference type="SUPFAM" id="SSF48726">
    <property type="entry name" value="Immunoglobulin"/>
    <property type="match status" value="9"/>
</dbReference>
<feature type="domain" description="Ig-like" evidence="5">
    <location>
        <begin position="1001"/>
        <end position="1086"/>
    </location>
</feature>
<feature type="domain" description="Ig-like" evidence="5">
    <location>
        <begin position="652"/>
        <end position="737"/>
    </location>
</feature>
<keyword evidence="4" id="KW-0732">Signal</keyword>
<dbReference type="GO" id="GO:0007155">
    <property type="term" value="P:cell adhesion"/>
    <property type="evidence" value="ECO:0007669"/>
    <property type="project" value="InterPro"/>
</dbReference>
<evidence type="ECO:0000256" key="1">
    <source>
        <dbReference type="ARBA" id="ARBA00023157"/>
    </source>
</evidence>
<gene>
    <name evidence="6" type="ORF">KOW79_019586</name>
</gene>
<dbReference type="GO" id="GO:0005178">
    <property type="term" value="F:integrin binding"/>
    <property type="evidence" value="ECO:0007669"/>
    <property type="project" value="InterPro"/>
</dbReference>
<dbReference type="InterPro" id="IPR013783">
    <property type="entry name" value="Ig-like_fold"/>
</dbReference>
<comment type="caution">
    <text evidence="6">The sequence shown here is derived from an EMBL/GenBank/DDBJ whole genome shotgun (WGS) entry which is preliminary data.</text>
</comment>
<keyword evidence="2" id="KW-0393">Immunoglobulin domain</keyword>
<dbReference type="SMART" id="SM00409">
    <property type="entry name" value="IG"/>
    <property type="match status" value="7"/>
</dbReference>
<dbReference type="InterPro" id="IPR003599">
    <property type="entry name" value="Ig_sub"/>
</dbReference>
<evidence type="ECO:0000313" key="7">
    <source>
        <dbReference type="Proteomes" id="UP000824219"/>
    </source>
</evidence>
<dbReference type="InterPro" id="IPR013098">
    <property type="entry name" value="Ig_I-set"/>
</dbReference>
<keyword evidence="3" id="KW-0812">Transmembrane</keyword>
<dbReference type="OrthoDB" id="5843397at2759"/>
<dbReference type="Gene3D" id="2.60.40.10">
    <property type="entry name" value="Immunoglobulins"/>
    <property type="match status" value="13"/>
</dbReference>
<dbReference type="PANTHER" id="PTHR13771">
    <property type="entry name" value="INTERCELLULAR ADHESION MOLECULE"/>
    <property type="match status" value="1"/>
</dbReference>
<dbReference type="Pfam" id="PF07679">
    <property type="entry name" value="I-set"/>
    <property type="match status" value="1"/>
</dbReference>
<dbReference type="Proteomes" id="UP000824219">
    <property type="component" value="Linkage Group LG24"/>
</dbReference>
<feature type="domain" description="Ig-like" evidence="5">
    <location>
        <begin position="109"/>
        <end position="203"/>
    </location>
</feature>
<name>A0A9D3N6J6_9TELE</name>
<evidence type="ECO:0000259" key="5">
    <source>
        <dbReference type="PROSITE" id="PS50835"/>
    </source>
</evidence>
<dbReference type="InterPro" id="IPR003598">
    <property type="entry name" value="Ig_sub2"/>
</dbReference>
<evidence type="ECO:0000256" key="3">
    <source>
        <dbReference type="SAM" id="Phobius"/>
    </source>
</evidence>
<protein>
    <recommendedName>
        <fullName evidence="5">Ig-like domain-containing protein</fullName>
    </recommendedName>
</protein>
<feature type="chain" id="PRO_5039499632" description="Ig-like domain-containing protein" evidence="4">
    <location>
        <begin position="22"/>
        <end position="1247"/>
    </location>
</feature>
<dbReference type="AlphaFoldDB" id="A0A9D3N6J6"/>
<dbReference type="Pfam" id="PF13927">
    <property type="entry name" value="Ig_3"/>
    <property type="match status" value="1"/>
</dbReference>
<feature type="domain" description="Ig-like" evidence="5">
    <location>
        <begin position="305"/>
        <end position="404"/>
    </location>
</feature>
<keyword evidence="3" id="KW-1133">Transmembrane helix</keyword>
<dbReference type="FunFam" id="2.60.40.10:FF:000032">
    <property type="entry name" value="palladin isoform X1"/>
    <property type="match status" value="1"/>
</dbReference>
<dbReference type="Pfam" id="PF03921">
    <property type="entry name" value="ICAM_N"/>
    <property type="match status" value="2"/>
</dbReference>
<dbReference type="InterPro" id="IPR047012">
    <property type="entry name" value="ICAM_VCAM"/>
</dbReference>
<sequence length="1247" mass="138594">MLYLTQLTGMVLLALINGVQSNNCSDLMLNPPELVVKYGDSVSVSCYSLSKDTDLYWIVPLGTISYSDNMTVIWKADNLTDWEAQPACNRTVDDMQCIRTLPLTVYKLPDLVSISTVNHSGPMTEAREYKLRCDIQNVAPIHLLTVAWYKGPDLVTSKSFTDLFQKTPRAVFTELQIIPSRGDDGVQYRCEAKLNLEHQPSITMTSDPLNVTVTSKPKNCSDLVLDPPELVVKFGEPISVSCRSLSNDTDLDWSAPLGNTLRPDNQTIIWKTDNLTDWEAQPVCHKTMDGGQCEKALRLIVYKIPEKVTISVMNHTGPLAVGKKYDLQCDIENFAPVNVLAVFWYKGETLVKNRGFSDLPTKTPSNKTVTLKITPSKSDSDDPYWCAAKLKLGATGPQPPPNVTSNRLSVAVHYKPVISCSDWFPFENTPLSSYHYNVMGNPLPDITWSRDQSKISSDTHLNRSDSGQYTLIASNVMGISRCNTEITVEYPPTFNCSDSYTGIEHKSFLYQCSVMASPVADITWKKDGKTVRPPQNLTKADSGKYVITAMNKHGTVQHILTLEVLDKCPITIQPAELVVEFGASATANCSTTSTHNGMGWEAVDGEIDMKQGVQFLIWRVESVTYWSTKPVCFINAHEQCTVHLPVTVYKRPDWVLINTLNHTGPMIEGSEYKLECKLQNVAPVRFLTVNWYKGQSRQLVKSEEFQNFSSSEPLNISTTLGISTSKEDDGIQYTCEAVLNLGPKGPRPPPIKSSDPLSIRVYYKPVISCLDWSPLENTPLSSYHYNVMGNPLPDITWSRDQSKISSDTHLNRSDSGQYTLIASNVMGISRCNTEITVEYPPTFNCPESYTGIEHKSFLDKCSVMASPVADIIWKKDGKTVRPPQNLQKADSGKYVITAMNKHGTVQHILTLEVLDKCPITIQPAELVVEFGASATANCSTTSTHNGMGWEAVDGGIDMKQGVQFLIWRVESVTYWSTKPVCFINAHEQCTVHLPVTVYKHPDQVLINTLNHTGPMIEGSKYKLECKVQNVAPVRFLTVNWYKGQSRQLVKSEEFQNSSSSEPENLSKTLEISTSKEDDGIQYTCEAVLNLGPKGPQPPPIKSSDPLSITVYYAPEIQSVSPSGVVKAGSDVSLNCTANGNPEPEVWWSFQNQTKATGRRQTILNISEAKLADAGEYLCTARNRHGGQTRTVSLRVQESNMRTILITCGVLLVVIILIAYFFYNRTMSRRSGKYTVQANGDVSMSLLR</sequence>
<feature type="domain" description="Ig-like" evidence="5">
    <location>
        <begin position="1114"/>
        <end position="1194"/>
    </location>
</feature>
<evidence type="ECO:0000313" key="6">
    <source>
        <dbReference type="EMBL" id="KAG7317288.1"/>
    </source>
</evidence>
<evidence type="ECO:0000256" key="2">
    <source>
        <dbReference type="ARBA" id="ARBA00023319"/>
    </source>
</evidence>
<keyword evidence="3" id="KW-0472">Membrane</keyword>
<dbReference type="InterPro" id="IPR007110">
    <property type="entry name" value="Ig-like_dom"/>
</dbReference>
<reference evidence="6 7" key="1">
    <citation type="submission" date="2021-06" db="EMBL/GenBank/DDBJ databases">
        <title>Chromosome-level genome assembly of the red-tail catfish (Hemibagrus wyckioides).</title>
        <authorList>
            <person name="Shao F."/>
        </authorList>
    </citation>
    <scope>NUCLEOTIDE SEQUENCE [LARGE SCALE GENOMIC DNA]</scope>
    <source>
        <strain evidence="6">EC202008001</strain>
        <tissue evidence="6">Blood</tissue>
    </source>
</reference>
<dbReference type="PANTHER" id="PTHR13771:SF9">
    <property type="entry name" value="INTERCELLULAR ADHESION MOLECULE 5"/>
    <property type="match status" value="1"/>
</dbReference>
<dbReference type="InterPro" id="IPR013768">
    <property type="entry name" value="ICAM_N"/>
</dbReference>
<keyword evidence="7" id="KW-1185">Reference proteome</keyword>
<accession>A0A9D3N6J6</accession>
<dbReference type="SMART" id="SM00408">
    <property type="entry name" value="IGc2"/>
    <property type="match status" value="5"/>
</dbReference>
<dbReference type="PROSITE" id="PS50835">
    <property type="entry name" value="IG_LIKE"/>
    <property type="match status" value="5"/>
</dbReference>
<feature type="signal peptide" evidence="4">
    <location>
        <begin position="1"/>
        <end position="21"/>
    </location>
</feature>
<dbReference type="InterPro" id="IPR036179">
    <property type="entry name" value="Ig-like_dom_sf"/>
</dbReference>
<dbReference type="EMBL" id="JAHKSW010000024">
    <property type="protein sequence ID" value="KAG7317288.1"/>
    <property type="molecule type" value="Genomic_DNA"/>
</dbReference>
<proteinExistence type="predicted"/>
<evidence type="ECO:0000256" key="4">
    <source>
        <dbReference type="SAM" id="SignalP"/>
    </source>
</evidence>
<keyword evidence="1" id="KW-1015">Disulfide bond</keyword>
<feature type="transmembrane region" description="Helical" evidence="3">
    <location>
        <begin position="1203"/>
        <end position="1222"/>
    </location>
</feature>